<proteinExistence type="predicted"/>
<name>A0A7K0FTM5_9SPHI</name>
<evidence type="ECO:0008006" key="3">
    <source>
        <dbReference type="Google" id="ProtNLM"/>
    </source>
</evidence>
<accession>A0A7K0FTM5</accession>
<dbReference type="InterPro" id="IPR046219">
    <property type="entry name" value="DUF6252"/>
</dbReference>
<gene>
    <name evidence="1" type="ORF">GJJ64_14935</name>
</gene>
<dbReference type="EMBL" id="WKJI01000004">
    <property type="protein sequence ID" value="MRX48487.1"/>
    <property type="molecule type" value="Genomic_DNA"/>
</dbReference>
<dbReference type="AlphaFoldDB" id="A0A7K0FTM5"/>
<sequence>MKTLKYIIIIISYLSLSASSCKKDNTGIDALPAATQEGKNTFGCLVNGEVFIARTRGLFGPPYFACEYGFNSVTNSLRFLLKGTDSIREPFSSITISSTGISLISGTKLNLRELKDGNANARYSETLIDEFNTNAISKGEITITKLDESKRIISGTFWFDAVNETGEKVEVREGRFDMKY</sequence>
<dbReference type="PROSITE" id="PS51257">
    <property type="entry name" value="PROKAR_LIPOPROTEIN"/>
    <property type="match status" value="1"/>
</dbReference>
<evidence type="ECO:0000313" key="2">
    <source>
        <dbReference type="Proteomes" id="UP000462931"/>
    </source>
</evidence>
<dbReference type="Proteomes" id="UP000462931">
    <property type="component" value="Unassembled WGS sequence"/>
</dbReference>
<keyword evidence="2" id="KW-1185">Reference proteome</keyword>
<comment type="caution">
    <text evidence="1">The sequence shown here is derived from an EMBL/GenBank/DDBJ whole genome shotgun (WGS) entry which is preliminary data.</text>
</comment>
<evidence type="ECO:0000313" key="1">
    <source>
        <dbReference type="EMBL" id="MRX48487.1"/>
    </source>
</evidence>
<protein>
    <recommendedName>
        <fullName evidence="3">Lipoprotein</fullName>
    </recommendedName>
</protein>
<organism evidence="1 2">
    <name type="scientific">Pedobacter puniceum</name>
    <dbReference type="NCBI Taxonomy" id="2666136"/>
    <lineage>
        <taxon>Bacteria</taxon>
        <taxon>Pseudomonadati</taxon>
        <taxon>Bacteroidota</taxon>
        <taxon>Sphingobacteriia</taxon>
        <taxon>Sphingobacteriales</taxon>
        <taxon>Sphingobacteriaceae</taxon>
        <taxon>Pedobacter</taxon>
    </lineage>
</organism>
<reference evidence="1 2" key="1">
    <citation type="submission" date="2019-11" db="EMBL/GenBank/DDBJ databases">
        <authorList>
            <person name="Cheng Q."/>
            <person name="Yang Z."/>
        </authorList>
    </citation>
    <scope>NUCLEOTIDE SEQUENCE [LARGE SCALE GENOMIC DNA]</scope>
    <source>
        <strain evidence="1 2">HX-22-1</strain>
    </source>
</reference>
<dbReference type="RefSeq" id="WP_154288557.1">
    <property type="nucleotide sequence ID" value="NZ_WKJI01000004.1"/>
</dbReference>
<dbReference type="Pfam" id="PF19765">
    <property type="entry name" value="DUF6252"/>
    <property type="match status" value="1"/>
</dbReference>